<organism evidence="6 7">
    <name type="scientific">Helicobacter magdeburgensis</name>
    <dbReference type="NCBI Taxonomy" id="471858"/>
    <lineage>
        <taxon>Bacteria</taxon>
        <taxon>Pseudomonadati</taxon>
        <taxon>Campylobacterota</taxon>
        <taxon>Epsilonproteobacteria</taxon>
        <taxon>Campylobacterales</taxon>
        <taxon>Helicobacteraceae</taxon>
        <taxon>Helicobacter</taxon>
    </lineage>
</organism>
<keyword evidence="4" id="KW-1133">Transmembrane helix</keyword>
<feature type="coiled-coil region" evidence="2">
    <location>
        <begin position="273"/>
        <end position="307"/>
    </location>
</feature>
<evidence type="ECO:0000256" key="3">
    <source>
        <dbReference type="SAM" id="MobiDB-lite"/>
    </source>
</evidence>
<dbReference type="InterPro" id="IPR001107">
    <property type="entry name" value="Band_7"/>
</dbReference>
<keyword evidence="4" id="KW-0812">Transmembrane</keyword>
<protein>
    <submittedName>
        <fullName evidence="6">Prohibitin family protein</fullName>
    </submittedName>
</protein>
<dbReference type="GO" id="GO:0016020">
    <property type="term" value="C:membrane"/>
    <property type="evidence" value="ECO:0007669"/>
    <property type="project" value="UniProtKB-SubCell"/>
</dbReference>
<evidence type="ECO:0000313" key="6">
    <source>
        <dbReference type="EMBL" id="TLD92836.1"/>
    </source>
</evidence>
<dbReference type="InterPro" id="IPR036013">
    <property type="entry name" value="Band_7/SPFH_dom_sf"/>
</dbReference>
<dbReference type="Gene3D" id="3.30.479.30">
    <property type="entry name" value="Band 7 domain"/>
    <property type="match status" value="1"/>
</dbReference>
<dbReference type="PANTHER" id="PTHR23222">
    <property type="entry name" value="PROHIBITIN"/>
    <property type="match status" value="1"/>
</dbReference>
<dbReference type="Pfam" id="PF01145">
    <property type="entry name" value="Band_7"/>
    <property type="match status" value="1"/>
</dbReference>
<comment type="caution">
    <text evidence="6">The sequence shown here is derived from an EMBL/GenBank/DDBJ whole genome shotgun (WGS) entry which is preliminary data.</text>
</comment>
<evidence type="ECO:0000256" key="2">
    <source>
        <dbReference type="SAM" id="Coils"/>
    </source>
</evidence>
<accession>A0A4U8T0G4</accession>
<sequence>MPIDLNEHLKKKRAELDEKKGSSDNQQPRNQNSGGGNRNNGGGGNGGNNRPNNNNNRGGSGFNLDMPMPSMPSGKSLGVIIIVVLLIVIFIAARPFVIVNAGEVGIKVTTGQYDPKPLDPGLHFFMPIIQDVILVDTKVRTINFSRSEDMGNVGRESSILRNDAINVMDTSGMTISIELTVQYQLEREKVPATIAEYGMAWEQKIINPVIRDVVRSAVGNYPTEELPTKRDEVANLIYNGFKGKLDTTPNQPVKLVSIQLREIVLPEQVKTRIEGVELAKRDAQKAKEEANALRERAKGKADALEIEAKGQSQANRLVNESLSQRLLELRQIETQGKFNEALKENTNAQIFLTPGGAVPNIWVDSKNKQKSSVVGQ</sequence>
<feature type="region of interest" description="Disordered" evidence="3">
    <location>
        <begin position="1"/>
        <end position="67"/>
    </location>
</feature>
<dbReference type="SMART" id="SM00244">
    <property type="entry name" value="PHB"/>
    <property type="match status" value="1"/>
</dbReference>
<keyword evidence="7" id="KW-1185">Reference proteome</keyword>
<name>A0A4U8T0G4_9HELI</name>
<feature type="transmembrane region" description="Helical" evidence="4">
    <location>
        <begin position="76"/>
        <end position="97"/>
    </location>
</feature>
<evidence type="ECO:0000256" key="4">
    <source>
        <dbReference type="SAM" id="Phobius"/>
    </source>
</evidence>
<dbReference type="Proteomes" id="UP000029921">
    <property type="component" value="Unassembled WGS sequence"/>
</dbReference>
<keyword evidence="4" id="KW-0472">Membrane</keyword>
<keyword evidence="2" id="KW-0175">Coiled coil</keyword>
<feature type="compositionally biased region" description="Gly residues" evidence="3">
    <location>
        <begin position="33"/>
        <end position="47"/>
    </location>
</feature>
<dbReference type="CDD" id="cd03401">
    <property type="entry name" value="SPFH_prohibitin"/>
    <property type="match status" value="1"/>
</dbReference>
<feature type="domain" description="Band 7" evidence="5">
    <location>
        <begin position="94"/>
        <end position="277"/>
    </location>
</feature>
<dbReference type="AlphaFoldDB" id="A0A4U8T0G4"/>
<proteinExistence type="predicted"/>
<evidence type="ECO:0000313" key="7">
    <source>
        <dbReference type="Proteomes" id="UP000029921"/>
    </source>
</evidence>
<comment type="subcellular location">
    <subcellularLocation>
        <location evidence="1">Membrane</location>
        <topology evidence="1">Single-pass membrane protein</topology>
    </subcellularLocation>
</comment>
<dbReference type="InterPro" id="IPR000163">
    <property type="entry name" value="Prohibitin"/>
</dbReference>
<feature type="compositionally biased region" description="Low complexity" evidence="3">
    <location>
        <begin position="48"/>
        <end position="57"/>
    </location>
</feature>
<gene>
    <name evidence="6" type="ORF">LS74_003860</name>
</gene>
<evidence type="ECO:0000259" key="5">
    <source>
        <dbReference type="SMART" id="SM00244"/>
    </source>
</evidence>
<feature type="compositionally biased region" description="Basic and acidic residues" evidence="3">
    <location>
        <begin position="1"/>
        <end position="22"/>
    </location>
</feature>
<dbReference type="EMBL" id="JRPE02000004">
    <property type="protein sequence ID" value="TLD92836.1"/>
    <property type="molecule type" value="Genomic_DNA"/>
</dbReference>
<dbReference type="SUPFAM" id="SSF117892">
    <property type="entry name" value="Band 7/SPFH domain"/>
    <property type="match status" value="1"/>
</dbReference>
<dbReference type="PANTHER" id="PTHR23222:SF0">
    <property type="entry name" value="PROHIBITIN 1"/>
    <property type="match status" value="1"/>
</dbReference>
<reference evidence="6 7" key="1">
    <citation type="journal article" date="2014" name="Genome Announc.">
        <title>Draft genome sequences of eight enterohepatic helicobacter species isolated from both laboratory and wild rodents.</title>
        <authorList>
            <person name="Sheh A."/>
            <person name="Shen Z."/>
            <person name="Fox J.G."/>
        </authorList>
    </citation>
    <scope>NUCLEOTIDE SEQUENCE [LARGE SCALE GENOMIC DNA]</scope>
    <source>
        <strain evidence="6 7">MIT 96-1001</strain>
    </source>
</reference>
<evidence type="ECO:0000256" key="1">
    <source>
        <dbReference type="ARBA" id="ARBA00004167"/>
    </source>
</evidence>
<dbReference type="RefSeq" id="WP_034585552.1">
    <property type="nucleotide sequence ID" value="NZ_JRPE02000004.1"/>
</dbReference>